<comment type="similarity">
    <text evidence="1">Belongs to the major facilitator superfamily.</text>
</comment>
<dbReference type="Proteomes" id="UP000225706">
    <property type="component" value="Unassembled WGS sequence"/>
</dbReference>
<dbReference type="PANTHER" id="PTHR11328:SF28">
    <property type="entry name" value="MAJOR FACILITATOR SUPERFAMILY DOMAIN-CONTAINING PROTEIN 12"/>
    <property type="match status" value="1"/>
</dbReference>
<feature type="transmembrane region" description="Helical" evidence="3">
    <location>
        <begin position="23"/>
        <end position="40"/>
    </location>
</feature>
<keyword evidence="3" id="KW-0812">Transmembrane</keyword>
<dbReference type="Gene3D" id="1.20.1250.20">
    <property type="entry name" value="MFS general substrate transporter like domains"/>
    <property type="match status" value="1"/>
</dbReference>
<keyword evidence="5" id="KW-1185">Reference proteome</keyword>
<sequence length="711" mass="79241">MAVITTVAESVEECAVLSSMRTVFSFLSGVYIYSVAWGLLGQDSEVTLGPNNLSDFAYLSWIAAGTGVFFATLFLIGTKEPQRRVRRRSTFSGIMRAPEIIVMPQFGRESAGKGSSQVNLAHRFVDMIMASSQVETYQHEHNGHEENQSHEQRDRRKSLLQKFAAAIFSDGENETGLTLSVPDPEEGTKNPDSEDAKSQMCLEVQQLDRERKKSLLVRLLDGLLLRPDQEEQEQAKFTVAIEDEVTLDSKCERCVTDEDYYRKEEIETFPNEKTRNMYNNKNESGKAQTEEEEKEDDKEKRIRAIPETSMESRRRQRKHAIVNASLNFDNGLSNFGFEYDKGDDAPKGKLVRISVRKPKKSVTFRAPEIYDMPSVDEGTRKNSSLVELTEEETIRKESAQKYVEKEFSKDECVASCEGNNNSSALDDNLDLESHPVPSDKLPSMRKPPKGVKDWLRDPNLYKVAIIFTCSYLAQDSVYGYLPLYLTERLLFAKEAIAYFPIILLVSASFSSSICNGLNKRIGSKWSYLLAGSIVIGCAVWSYFQTISTRQSTYAQVIIMGSGLSIIHVMALVFITELIGENKETSGSVFAIITVISRLSSGGLVIGIQKFYPEERTSSNGEVSNYVRHVFAMAPGILTLVGSLLVLLYQPSNVSCRRKGSQDVEAQAVQSSSNVQVSGCPSENEATSNVSLEANQSSSLATVYSSSEDTKL</sequence>
<evidence type="ECO:0000313" key="5">
    <source>
        <dbReference type="Proteomes" id="UP000225706"/>
    </source>
</evidence>
<keyword evidence="3" id="KW-1133">Transmembrane helix</keyword>
<dbReference type="STRING" id="50429.A0A2B4RKB4"/>
<comment type="caution">
    <text evidence="4">The sequence shown here is derived from an EMBL/GenBank/DDBJ whole genome shotgun (WGS) entry which is preliminary data.</text>
</comment>
<dbReference type="GO" id="GO:0008643">
    <property type="term" value="P:carbohydrate transport"/>
    <property type="evidence" value="ECO:0007669"/>
    <property type="project" value="InterPro"/>
</dbReference>
<feature type="compositionally biased region" description="Polar residues" evidence="2">
    <location>
        <begin position="276"/>
        <end position="287"/>
    </location>
</feature>
<dbReference type="AlphaFoldDB" id="A0A2B4RKB4"/>
<feature type="transmembrane region" description="Helical" evidence="3">
    <location>
        <begin position="495"/>
        <end position="513"/>
    </location>
</feature>
<dbReference type="InterPro" id="IPR011701">
    <property type="entry name" value="MFS"/>
</dbReference>
<dbReference type="EMBL" id="LSMT01000485">
    <property type="protein sequence ID" value="PFX17249.1"/>
    <property type="molecule type" value="Genomic_DNA"/>
</dbReference>
<dbReference type="OrthoDB" id="5968156at2759"/>
<feature type="transmembrane region" description="Helical" evidence="3">
    <location>
        <begin position="460"/>
        <end position="483"/>
    </location>
</feature>
<gene>
    <name evidence="4" type="primary">MFSD12</name>
    <name evidence="4" type="ORF">AWC38_SpisGene18420</name>
</gene>
<accession>A0A2B4RKB4</accession>
<feature type="compositionally biased region" description="Polar residues" evidence="2">
    <location>
        <begin position="678"/>
        <end position="711"/>
    </location>
</feature>
<feature type="transmembrane region" description="Helical" evidence="3">
    <location>
        <begin position="525"/>
        <end position="543"/>
    </location>
</feature>
<feature type="region of interest" description="Disordered" evidence="2">
    <location>
        <begin position="673"/>
        <end position="711"/>
    </location>
</feature>
<dbReference type="GO" id="GO:0005886">
    <property type="term" value="C:plasma membrane"/>
    <property type="evidence" value="ECO:0007669"/>
    <property type="project" value="TreeGrafter"/>
</dbReference>
<feature type="transmembrane region" description="Helical" evidence="3">
    <location>
        <begin position="628"/>
        <end position="648"/>
    </location>
</feature>
<feature type="compositionally biased region" description="Basic and acidic residues" evidence="2">
    <location>
        <begin position="186"/>
        <end position="197"/>
    </location>
</feature>
<dbReference type="SUPFAM" id="SSF103473">
    <property type="entry name" value="MFS general substrate transporter"/>
    <property type="match status" value="1"/>
</dbReference>
<dbReference type="Pfam" id="PF07690">
    <property type="entry name" value="MFS_1"/>
    <property type="match status" value="1"/>
</dbReference>
<dbReference type="PANTHER" id="PTHR11328">
    <property type="entry name" value="MAJOR FACILITATOR SUPERFAMILY DOMAIN-CONTAINING PROTEIN"/>
    <property type="match status" value="1"/>
</dbReference>
<name>A0A2B4RKB4_STYPI</name>
<proteinExistence type="inferred from homology"/>
<reference evidence="5" key="1">
    <citation type="journal article" date="2017" name="bioRxiv">
        <title>Comparative analysis of the genomes of Stylophora pistillata and Acropora digitifera provides evidence for extensive differences between species of corals.</title>
        <authorList>
            <person name="Voolstra C.R."/>
            <person name="Li Y."/>
            <person name="Liew Y.J."/>
            <person name="Baumgarten S."/>
            <person name="Zoccola D."/>
            <person name="Flot J.-F."/>
            <person name="Tambutte S."/>
            <person name="Allemand D."/>
            <person name="Aranda M."/>
        </authorList>
    </citation>
    <scope>NUCLEOTIDE SEQUENCE [LARGE SCALE GENOMIC DNA]</scope>
</reference>
<feature type="compositionally biased region" description="Basic and acidic residues" evidence="2">
    <location>
        <begin position="137"/>
        <end position="154"/>
    </location>
</feature>
<evidence type="ECO:0000313" key="4">
    <source>
        <dbReference type="EMBL" id="PFX17249.1"/>
    </source>
</evidence>
<dbReference type="InterPro" id="IPR039672">
    <property type="entry name" value="MFS_2"/>
</dbReference>
<dbReference type="GO" id="GO:0015293">
    <property type="term" value="F:symporter activity"/>
    <property type="evidence" value="ECO:0007669"/>
    <property type="project" value="InterPro"/>
</dbReference>
<feature type="transmembrane region" description="Helical" evidence="3">
    <location>
        <begin position="586"/>
        <end position="608"/>
    </location>
</feature>
<evidence type="ECO:0000256" key="1">
    <source>
        <dbReference type="ARBA" id="ARBA00008335"/>
    </source>
</evidence>
<feature type="transmembrane region" description="Helical" evidence="3">
    <location>
        <begin position="56"/>
        <end position="78"/>
    </location>
</feature>
<dbReference type="InterPro" id="IPR036259">
    <property type="entry name" value="MFS_trans_sf"/>
</dbReference>
<protein>
    <submittedName>
        <fullName evidence="4">Major facilitator superfamily domain-containing protein 12</fullName>
    </submittedName>
</protein>
<feature type="region of interest" description="Disordered" evidence="2">
    <location>
        <begin position="136"/>
        <end position="156"/>
    </location>
</feature>
<feature type="transmembrane region" description="Helical" evidence="3">
    <location>
        <begin position="555"/>
        <end position="574"/>
    </location>
</feature>
<organism evidence="4 5">
    <name type="scientific">Stylophora pistillata</name>
    <name type="common">Smooth cauliflower coral</name>
    <dbReference type="NCBI Taxonomy" id="50429"/>
    <lineage>
        <taxon>Eukaryota</taxon>
        <taxon>Metazoa</taxon>
        <taxon>Cnidaria</taxon>
        <taxon>Anthozoa</taxon>
        <taxon>Hexacorallia</taxon>
        <taxon>Scleractinia</taxon>
        <taxon>Astrocoeniina</taxon>
        <taxon>Pocilloporidae</taxon>
        <taxon>Stylophora</taxon>
    </lineage>
</organism>
<evidence type="ECO:0000256" key="2">
    <source>
        <dbReference type="SAM" id="MobiDB-lite"/>
    </source>
</evidence>
<evidence type="ECO:0000256" key="3">
    <source>
        <dbReference type="SAM" id="Phobius"/>
    </source>
</evidence>
<keyword evidence="3" id="KW-0472">Membrane</keyword>
<feature type="region of interest" description="Disordered" evidence="2">
    <location>
        <begin position="272"/>
        <end position="301"/>
    </location>
</feature>
<feature type="region of interest" description="Disordered" evidence="2">
    <location>
        <begin position="174"/>
        <end position="198"/>
    </location>
</feature>